<dbReference type="AlphaFoldDB" id="A0A8J3V3N5"/>
<sequence length="256" mass="27735">MGDLELEISVDEVTRALLLTFEELVAAWPEARGVRGRHGTRLIVSGLPLPHLNGVFTDTREPDADEVAEFARTLAESSVPWCIQVRGEPTPELTEVAAHFGLNGRMQLPLMATTATDVEPASGPYSVRRIDAKDHEAYGVALAAGFEAPIEIMSRLAQPEILDMPGAAGYLVEVDGEPVATGFGLRVGDYLGIYNIATPPAHRRRGYGRAATEAVMRDGFADGVRVAFLQASTDGLPLYELLGFRTVETWTYLVRG</sequence>
<evidence type="ECO:0000259" key="1">
    <source>
        <dbReference type="PROSITE" id="PS51186"/>
    </source>
</evidence>
<keyword evidence="3" id="KW-1185">Reference proteome</keyword>
<dbReference type="PROSITE" id="PS51186">
    <property type="entry name" value="GNAT"/>
    <property type="match status" value="1"/>
</dbReference>
<dbReference type="InterPro" id="IPR000182">
    <property type="entry name" value="GNAT_dom"/>
</dbReference>
<reference evidence="2" key="1">
    <citation type="submission" date="2021-01" db="EMBL/GenBank/DDBJ databases">
        <title>Whole genome shotgun sequence of Planotetraspora thailandica NBRC 104271.</title>
        <authorList>
            <person name="Komaki H."/>
            <person name="Tamura T."/>
        </authorList>
    </citation>
    <scope>NUCLEOTIDE SEQUENCE</scope>
    <source>
        <strain evidence="2">NBRC 104271</strain>
    </source>
</reference>
<proteinExistence type="predicted"/>
<comment type="caution">
    <text evidence="2">The sequence shown here is derived from an EMBL/GenBank/DDBJ whole genome shotgun (WGS) entry which is preliminary data.</text>
</comment>
<dbReference type="Proteomes" id="UP000605992">
    <property type="component" value="Unassembled WGS sequence"/>
</dbReference>
<dbReference type="SUPFAM" id="SSF55729">
    <property type="entry name" value="Acyl-CoA N-acyltransferases (Nat)"/>
    <property type="match status" value="1"/>
</dbReference>
<name>A0A8J3V3N5_9ACTN</name>
<dbReference type="EMBL" id="BOOR01000042">
    <property type="protein sequence ID" value="GII56833.1"/>
    <property type="molecule type" value="Genomic_DNA"/>
</dbReference>
<dbReference type="PANTHER" id="PTHR42791:SF1">
    <property type="entry name" value="N-ACETYLTRANSFERASE DOMAIN-CONTAINING PROTEIN"/>
    <property type="match status" value="1"/>
</dbReference>
<feature type="domain" description="N-acetyltransferase" evidence="1">
    <location>
        <begin position="125"/>
        <end position="256"/>
    </location>
</feature>
<dbReference type="Pfam" id="PF00583">
    <property type="entry name" value="Acetyltransf_1"/>
    <property type="match status" value="1"/>
</dbReference>
<dbReference type="InterPro" id="IPR016181">
    <property type="entry name" value="Acyl_CoA_acyltransferase"/>
</dbReference>
<gene>
    <name evidence="2" type="ORF">Pth03_52220</name>
</gene>
<dbReference type="InterPro" id="IPR052523">
    <property type="entry name" value="Trichothecene_AcTrans"/>
</dbReference>
<accession>A0A8J3V3N5</accession>
<evidence type="ECO:0000313" key="3">
    <source>
        <dbReference type="Proteomes" id="UP000605992"/>
    </source>
</evidence>
<organism evidence="2 3">
    <name type="scientific">Planotetraspora thailandica</name>
    <dbReference type="NCBI Taxonomy" id="487172"/>
    <lineage>
        <taxon>Bacteria</taxon>
        <taxon>Bacillati</taxon>
        <taxon>Actinomycetota</taxon>
        <taxon>Actinomycetes</taxon>
        <taxon>Streptosporangiales</taxon>
        <taxon>Streptosporangiaceae</taxon>
        <taxon>Planotetraspora</taxon>
    </lineage>
</organism>
<evidence type="ECO:0000313" key="2">
    <source>
        <dbReference type="EMBL" id="GII56833.1"/>
    </source>
</evidence>
<dbReference type="RefSeq" id="WP_203946975.1">
    <property type="nucleotide sequence ID" value="NZ_BOOR01000042.1"/>
</dbReference>
<protein>
    <recommendedName>
        <fullName evidence="1">N-acetyltransferase domain-containing protein</fullName>
    </recommendedName>
</protein>
<dbReference type="PANTHER" id="PTHR42791">
    <property type="entry name" value="GNAT FAMILY ACETYLTRANSFERASE"/>
    <property type="match status" value="1"/>
</dbReference>
<dbReference type="GO" id="GO:0016747">
    <property type="term" value="F:acyltransferase activity, transferring groups other than amino-acyl groups"/>
    <property type="evidence" value="ECO:0007669"/>
    <property type="project" value="InterPro"/>
</dbReference>
<dbReference type="Gene3D" id="3.40.630.30">
    <property type="match status" value="1"/>
</dbReference>
<dbReference type="CDD" id="cd04301">
    <property type="entry name" value="NAT_SF"/>
    <property type="match status" value="1"/>
</dbReference>